<evidence type="ECO:0000313" key="2">
    <source>
        <dbReference type="EMBL" id="SDW87758.1"/>
    </source>
</evidence>
<evidence type="ECO:0000256" key="1">
    <source>
        <dbReference type="SAM" id="MobiDB-lite"/>
    </source>
</evidence>
<name>A0A1H2X4P4_THIRO</name>
<keyword evidence="3" id="KW-1185">Reference proteome</keyword>
<sequence>MSTRFASAADYATIAKVWAAYPGAVEIIEIDDGWIVFATEADFKARQRQHCRRAPSAGNSPPPGGIARTNPSRNARIPASPINRTNAMKPETPTDPVAAMVQAMFNGGCTEEQMRAAKDAARSAQFAHLSDAELEALIGNDYPWYKRLSTPEIEAMIDAMEADADVDADTILALFANNTDLTDDDVEMIRSDFGG</sequence>
<protein>
    <submittedName>
        <fullName evidence="2">Uncharacterized protein</fullName>
    </submittedName>
</protein>
<reference evidence="3" key="1">
    <citation type="submission" date="2016-10" db="EMBL/GenBank/DDBJ databases">
        <authorList>
            <person name="Varghese N."/>
            <person name="Submissions S."/>
        </authorList>
    </citation>
    <scope>NUCLEOTIDE SEQUENCE [LARGE SCALE GENOMIC DNA]</scope>
    <source>
        <strain evidence="3">DSM 217</strain>
    </source>
</reference>
<evidence type="ECO:0000313" key="3">
    <source>
        <dbReference type="Proteomes" id="UP000198816"/>
    </source>
</evidence>
<dbReference type="Proteomes" id="UP000198816">
    <property type="component" value="Unassembled WGS sequence"/>
</dbReference>
<accession>A0A1H2X4P4</accession>
<dbReference type="RefSeq" id="WP_093031955.1">
    <property type="nucleotide sequence ID" value="NZ_FNNZ01000010.1"/>
</dbReference>
<proteinExistence type="predicted"/>
<feature type="region of interest" description="Disordered" evidence="1">
    <location>
        <begin position="48"/>
        <end position="91"/>
    </location>
</feature>
<organism evidence="2 3">
    <name type="scientific">Thiocapsa roseopersicina</name>
    <dbReference type="NCBI Taxonomy" id="1058"/>
    <lineage>
        <taxon>Bacteria</taxon>
        <taxon>Pseudomonadati</taxon>
        <taxon>Pseudomonadota</taxon>
        <taxon>Gammaproteobacteria</taxon>
        <taxon>Chromatiales</taxon>
        <taxon>Chromatiaceae</taxon>
        <taxon>Thiocapsa</taxon>
    </lineage>
</organism>
<gene>
    <name evidence="2" type="ORF">SAMN05421783_11012</name>
</gene>
<dbReference type="AlphaFoldDB" id="A0A1H2X4P4"/>
<dbReference type="EMBL" id="FNNZ01000010">
    <property type="protein sequence ID" value="SDW87758.1"/>
    <property type="molecule type" value="Genomic_DNA"/>
</dbReference>